<evidence type="ECO:0000256" key="5">
    <source>
        <dbReference type="ARBA" id="ARBA00022839"/>
    </source>
</evidence>
<evidence type="ECO:0000256" key="2">
    <source>
        <dbReference type="ARBA" id="ARBA00019841"/>
    </source>
</evidence>
<dbReference type="AlphaFoldDB" id="A0A8G2CK69"/>
<keyword evidence="6" id="KW-1133">Transmembrane helix</keyword>
<evidence type="ECO:0000256" key="4">
    <source>
        <dbReference type="ARBA" id="ARBA00022801"/>
    </source>
</evidence>
<dbReference type="EMBL" id="FTNE01000008">
    <property type="protein sequence ID" value="SIQ70107.1"/>
    <property type="molecule type" value="Genomic_DNA"/>
</dbReference>
<keyword evidence="6" id="KW-0472">Membrane</keyword>
<reference evidence="10 11" key="1">
    <citation type="submission" date="2017-01" db="EMBL/GenBank/DDBJ databases">
        <authorList>
            <person name="Varghese N."/>
            <person name="Submissions S."/>
        </authorList>
    </citation>
    <scope>NUCLEOTIDE SEQUENCE [LARGE SCALE GENOMIC DNA]</scope>
    <source>
        <strain evidence="10 11">ATCC 35905</strain>
    </source>
</reference>
<accession>A0A8G2CK69</accession>
<sequence length="606" mass="63054">MGRKQTGDRTQGGTRLLIEPEPALGVTHSLTGRRWVWRPAEERIAQAIAQRLSAPELLGRLLAARGVAAEQAADFLDPTLRAYLPDPSVLTDMDTAAARLADAVQDGETVAIFGDYDVDGACSGALMALGLGALGLATINYVPDRIREGYGPNAPALLALAGQGARLIVCVDCGAAAHQALAALHGVADAIVLDHHKLEGPPPAVVATVNPNRLDDRSGLNNVCAATIVFLTLIAMQRTLRKRGFFTARREIDLIAMLDLVALATVCDVMPLTGVNRALVSQGLKIMARRARPGIAALLDVAGVTEAPGAMTCGFALGPRINAAGRIDQADLGLRALLAADPAQATEIARRLDDINRQRQAVEADLLDTALRLAEAQFAAGAAVALISGDDWHPGVVGIVAGRIKEAFNRPALVAGISQGRATGSGRSITGIDLGSAIIAARESGLLTRGGGHAMAAGFTLEADKLDALHAFLNERLAAAAMLPEAAELCLDGAIAAAGATEAIAAEIARLGPFGAGNAEPIFVIARARVVRADRIGRTETTIRAYVDGEAGGRLKTMLFRAKDDALTTALLDRSGTPLHLAGHIRAERWNGKTTTSLILQDASPA</sequence>
<protein>
    <recommendedName>
        <fullName evidence="2">Single-stranded-DNA-specific exonuclease RecJ</fullName>
    </recommendedName>
</protein>
<organism evidence="10 11">
    <name type="scientific">Acidiphilium rubrum</name>
    <dbReference type="NCBI Taxonomy" id="526"/>
    <lineage>
        <taxon>Bacteria</taxon>
        <taxon>Pseudomonadati</taxon>
        <taxon>Pseudomonadota</taxon>
        <taxon>Alphaproteobacteria</taxon>
        <taxon>Acetobacterales</taxon>
        <taxon>Acidocellaceae</taxon>
        <taxon>Acidiphilium</taxon>
    </lineage>
</organism>
<dbReference type="InterPro" id="IPR001667">
    <property type="entry name" value="DDH_dom"/>
</dbReference>
<dbReference type="Pfam" id="PF01368">
    <property type="entry name" value="DHH"/>
    <property type="match status" value="1"/>
</dbReference>
<dbReference type="InterPro" id="IPR003156">
    <property type="entry name" value="DHHA1_dom"/>
</dbReference>
<feature type="domain" description="DDH" evidence="7">
    <location>
        <begin position="110"/>
        <end position="264"/>
    </location>
</feature>
<dbReference type="PANTHER" id="PTHR30255">
    <property type="entry name" value="SINGLE-STRANDED-DNA-SPECIFIC EXONUCLEASE RECJ"/>
    <property type="match status" value="1"/>
</dbReference>
<evidence type="ECO:0000313" key="10">
    <source>
        <dbReference type="EMBL" id="SIQ70107.1"/>
    </source>
</evidence>
<dbReference type="Gene3D" id="3.10.310.30">
    <property type="match status" value="1"/>
</dbReference>
<comment type="caution">
    <text evidence="10">The sequence shown here is derived from an EMBL/GenBank/DDBJ whole genome shotgun (WGS) entry which is preliminary data.</text>
</comment>
<evidence type="ECO:0000259" key="7">
    <source>
        <dbReference type="Pfam" id="PF01368"/>
    </source>
</evidence>
<evidence type="ECO:0000259" key="9">
    <source>
        <dbReference type="Pfam" id="PF17768"/>
    </source>
</evidence>
<dbReference type="InterPro" id="IPR004610">
    <property type="entry name" value="RecJ"/>
</dbReference>
<dbReference type="GO" id="GO:0006310">
    <property type="term" value="P:DNA recombination"/>
    <property type="evidence" value="ECO:0007669"/>
    <property type="project" value="InterPro"/>
</dbReference>
<evidence type="ECO:0000256" key="6">
    <source>
        <dbReference type="SAM" id="Phobius"/>
    </source>
</evidence>
<proteinExistence type="inferred from homology"/>
<dbReference type="InterPro" id="IPR051673">
    <property type="entry name" value="SSDNA_exonuclease_RecJ"/>
</dbReference>
<keyword evidence="6" id="KW-0812">Transmembrane</keyword>
<dbReference type="Proteomes" id="UP000186308">
    <property type="component" value="Unassembled WGS sequence"/>
</dbReference>
<dbReference type="InterPro" id="IPR038763">
    <property type="entry name" value="DHH_sf"/>
</dbReference>
<dbReference type="GO" id="GO:0006281">
    <property type="term" value="P:DNA repair"/>
    <property type="evidence" value="ECO:0007669"/>
    <property type="project" value="InterPro"/>
</dbReference>
<evidence type="ECO:0000313" key="11">
    <source>
        <dbReference type="Proteomes" id="UP000186308"/>
    </source>
</evidence>
<evidence type="ECO:0000256" key="1">
    <source>
        <dbReference type="ARBA" id="ARBA00005915"/>
    </source>
</evidence>
<feature type="domain" description="DHHA1" evidence="8">
    <location>
        <begin position="384"/>
        <end position="478"/>
    </location>
</feature>
<dbReference type="SUPFAM" id="SSF64182">
    <property type="entry name" value="DHH phosphoesterases"/>
    <property type="match status" value="1"/>
</dbReference>
<dbReference type="GO" id="GO:0008409">
    <property type="term" value="F:5'-3' exonuclease activity"/>
    <property type="evidence" value="ECO:0007669"/>
    <property type="project" value="InterPro"/>
</dbReference>
<name>A0A8G2CK69_ACIRU</name>
<gene>
    <name evidence="10" type="ORF">SAMN05421828_10845</name>
</gene>
<dbReference type="Pfam" id="PF17768">
    <property type="entry name" value="RecJ_OB"/>
    <property type="match status" value="1"/>
</dbReference>
<keyword evidence="4" id="KW-0378">Hydrolase</keyword>
<keyword evidence="11" id="KW-1185">Reference proteome</keyword>
<keyword evidence="5 10" id="KW-0269">Exonuclease</keyword>
<comment type="similarity">
    <text evidence="1">Belongs to the RecJ family.</text>
</comment>
<dbReference type="NCBIfam" id="TIGR00644">
    <property type="entry name" value="recJ"/>
    <property type="match status" value="1"/>
</dbReference>
<dbReference type="PANTHER" id="PTHR30255:SF2">
    <property type="entry name" value="SINGLE-STRANDED-DNA-SPECIFIC EXONUCLEASE RECJ"/>
    <property type="match status" value="1"/>
</dbReference>
<feature type="domain" description="RecJ OB" evidence="9">
    <location>
        <begin position="492"/>
        <end position="602"/>
    </location>
</feature>
<dbReference type="Gene3D" id="3.90.1640.30">
    <property type="match status" value="1"/>
</dbReference>
<dbReference type="GO" id="GO:0003676">
    <property type="term" value="F:nucleic acid binding"/>
    <property type="evidence" value="ECO:0007669"/>
    <property type="project" value="InterPro"/>
</dbReference>
<feature type="transmembrane region" description="Helical" evidence="6">
    <location>
        <begin position="219"/>
        <end position="240"/>
    </location>
</feature>
<keyword evidence="3" id="KW-0540">Nuclease</keyword>
<dbReference type="InterPro" id="IPR041122">
    <property type="entry name" value="RecJ_OB"/>
</dbReference>
<dbReference type="Pfam" id="PF02272">
    <property type="entry name" value="DHHA1"/>
    <property type="match status" value="1"/>
</dbReference>
<evidence type="ECO:0000259" key="8">
    <source>
        <dbReference type="Pfam" id="PF02272"/>
    </source>
</evidence>
<evidence type="ECO:0000256" key="3">
    <source>
        <dbReference type="ARBA" id="ARBA00022722"/>
    </source>
</evidence>